<keyword evidence="2" id="KW-1185">Reference proteome</keyword>
<dbReference type="HOGENOM" id="CLU_539235_0_0_1"/>
<evidence type="ECO:0000313" key="2">
    <source>
        <dbReference type="Proteomes" id="UP000000707"/>
    </source>
</evidence>
<dbReference type="eggNOG" id="ENOG502RPVY">
    <property type="taxonomic scope" value="Eukaryota"/>
</dbReference>
<sequence length="573" mass="66817">MLFKTCTRSLSRIRHRRVIHLSHGITDWADDKLKVNAKQEEKYRKRLATDVAKHNHRKHIAQQYQIHLRNIKDEDPLITFQPKKIQEVPLSGLEQLEKLDLSYAHTIQGTVMAIIDETLATLLVEMNLRRHLVGDVVDSRILVKSISGFGKEDIPQDIDLEVFMDSLGKTIEFSSLEEFRLVYSYYKSGNYLNYETSEMSRFVKGFRNGYQSRFSSDSLIPRINELFNNFNNKQDQISRVSFMLSFVVELIKATEPPSMKVFRHILDHMNNCDLLAYQLIIMRHLTPIKFKSSALADSQSPKLTALQYKELIEEEPELVNTLFNYYDKIDSDETIEQLLSYLKLEEVLELEILCSGSIYNQLISKSSFLKSRSSDLNQLEIVSYDTPQQMILSRDTMKNIIGICIKHKKYKYIDFLINKILLQSNEDGVLLMLNDDPQLIFNLDQMEKVLLNVFDKELMLLIIKVINESNDRGRLMWLLPNLDLFLKHYLSAHREGKKLQKVYETFRNGVFDSDFLQAEKVLGVNLKLVFNIYNCLRIHTSDTTVAYYEKLIGIPAPTDSVSMDPLFRNYFEL</sequence>
<dbReference type="Proteomes" id="UP000000707">
    <property type="component" value="Unassembled WGS sequence"/>
</dbReference>
<name>G3B1V1_CANTC</name>
<reference evidence="1 2" key="1">
    <citation type="journal article" date="2011" name="Proc. Natl. Acad. Sci. U.S.A.">
        <title>Comparative genomics of xylose-fermenting fungi for enhanced biofuel production.</title>
        <authorList>
            <person name="Wohlbach D.J."/>
            <person name="Kuo A."/>
            <person name="Sato T.K."/>
            <person name="Potts K.M."/>
            <person name="Salamov A.A."/>
            <person name="LaButti K.M."/>
            <person name="Sun H."/>
            <person name="Clum A."/>
            <person name="Pangilinan J.L."/>
            <person name="Lindquist E.A."/>
            <person name="Lucas S."/>
            <person name="Lapidus A."/>
            <person name="Jin M."/>
            <person name="Gunawan C."/>
            <person name="Balan V."/>
            <person name="Dale B.E."/>
            <person name="Jeffries T.W."/>
            <person name="Zinkel R."/>
            <person name="Barry K.W."/>
            <person name="Grigoriev I.V."/>
            <person name="Gasch A.P."/>
        </authorList>
    </citation>
    <scope>NUCLEOTIDE SEQUENCE [LARGE SCALE GENOMIC DNA]</scope>
    <source>
        <strain evidence="2">ATCC 10573 / BCRC 21748 / CBS 615 / JCM 9827 / NBRC 10315 / NRRL Y-1498 / VKM Y-70</strain>
    </source>
</reference>
<organism evidence="2">
    <name type="scientific">Candida tenuis (strain ATCC 10573 / BCRC 21748 / CBS 615 / JCM 9827 / NBRC 10315 / NRRL Y-1498 / VKM Y-70)</name>
    <name type="common">Yeast</name>
    <name type="synonym">Yamadazyma tenuis</name>
    <dbReference type="NCBI Taxonomy" id="590646"/>
    <lineage>
        <taxon>Eukaryota</taxon>
        <taxon>Fungi</taxon>
        <taxon>Dikarya</taxon>
        <taxon>Ascomycota</taxon>
        <taxon>Saccharomycotina</taxon>
        <taxon>Pichiomycetes</taxon>
        <taxon>Debaryomycetaceae</taxon>
        <taxon>Yamadazyma</taxon>
    </lineage>
</organism>
<accession>G3B1V1</accession>
<dbReference type="AlphaFoldDB" id="G3B1V1"/>
<dbReference type="OrthoDB" id="4095887at2759"/>
<dbReference type="STRING" id="590646.G3B1V1"/>
<gene>
    <name evidence="1" type="ORF">CANTEDRAFT_92769</name>
</gene>
<dbReference type="GeneID" id="18250228"/>
<dbReference type="KEGG" id="cten:18250228"/>
<evidence type="ECO:0000313" key="1">
    <source>
        <dbReference type="EMBL" id="EGV64535.1"/>
    </source>
</evidence>
<dbReference type="EMBL" id="GL996515">
    <property type="protein sequence ID" value="EGV64535.1"/>
    <property type="molecule type" value="Genomic_DNA"/>
</dbReference>
<proteinExistence type="predicted"/>
<protein>
    <submittedName>
        <fullName evidence="1">Uncharacterized protein</fullName>
    </submittedName>
</protein>